<gene>
    <name evidence="10" type="primary">LOC110422251</name>
</gene>
<feature type="compositionally biased region" description="Basic and acidic residues" evidence="6">
    <location>
        <begin position="289"/>
        <end position="309"/>
    </location>
</feature>
<accession>A0A6J1AX75</accession>
<dbReference type="InterPro" id="IPR027329">
    <property type="entry name" value="TPX2_C"/>
</dbReference>
<proteinExistence type="inferred from homology"/>
<dbReference type="GO" id="GO:0005874">
    <property type="term" value="C:microtubule"/>
    <property type="evidence" value="ECO:0007669"/>
    <property type="project" value="UniProtKB-KW"/>
</dbReference>
<comment type="similarity">
    <text evidence="2">Belongs to the TPX2 family.</text>
</comment>
<evidence type="ECO:0000259" key="8">
    <source>
        <dbReference type="Pfam" id="PF06886"/>
    </source>
</evidence>
<protein>
    <submittedName>
        <fullName evidence="10">Protein WVD2-like 3 isoform X1</fullName>
    </submittedName>
</protein>
<keyword evidence="9" id="KW-1185">Reference proteome</keyword>
<evidence type="ECO:0000313" key="9">
    <source>
        <dbReference type="Proteomes" id="UP000504621"/>
    </source>
</evidence>
<feature type="compositionally biased region" description="Polar residues" evidence="6">
    <location>
        <begin position="397"/>
        <end position="406"/>
    </location>
</feature>
<feature type="signal peptide" evidence="7">
    <location>
        <begin position="1"/>
        <end position="26"/>
    </location>
</feature>
<dbReference type="GeneID" id="110422251"/>
<evidence type="ECO:0000256" key="1">
    <source>
        <dbReference type="ARBA" id="ARBA00004245"/>
    </source>
</evidence>
<organism evidence="9 10">
    <name type="scientific">Herrania umbratica</name>
    <dbReference type="NCBI Taxonomy" id="108875"/>
    <lineage>
        <taxon>Eukaryota</taxon>
        <taxon>Viridiplantae</taxon>
        <taxon>Streptophyta</taxon>
        <taxon>Embryophyta</taxon>
        <taxon>Tracheophyta</taxon>
        <taxon>Spermatophyta</taxon>
        <taxon>Magnoliopsida</taxon>
        <taxon>eudicotyledons</taxon>
        <taxon>Gunneridae</taxon>
        <taxon>Pentapetalae</taxon>
        <taxon>rosids</taxon>
        <taxon>malvids</taxon>
        <taxon>Malvales</taxon>
        <taxon>Malvaceae</taxon>
        <taxon>Byttnerioideae</taxon>
        <taxon>Herrania</taxon>
    </lineage>
</organism>
<feature type="region of interest" description="Disordered" evidence="6">
    <location>
        <begin position="107"/>
        <end position="155"/>
    </location>
</feature>
<dbReference type="PANTHER" id="PTHR46372:SF2">
    <property type="entry name" value="PROTEIN WVD2-LIKE 3"/>
    <property type="match status" value="1"/>
</dbReference>
<dbReference type="GO" id="GO:0008017">
    <property type="term" value="F:microtubule binding"/>
    <property type="evidence" value="ECO:0007669"/>
    <property type="project" value="InterPro"/>
</dbReference>
<dbReference type="AlphaFoldDB" id="A0A6J1AX75"/>
<dbReference type="RefSeq" id="XP_021291762.1">
    <property type="nucleotide sequence ID" value="XM_021436087.1"/>
</dbReference>
<feature type="compositionally biased region" description="Polar residues" evidence="6">
    <location>
        <begin position="434"/>
        <end position="443"/>
    </location>
</feature>
<evidence type="ECO:0000256" key="2">
    <source>
        <dbReference type="ARBA" id="ARBA00005885"/>
    </source>
</evidence>
<dbReference type="Proteomes" id="UP000504621">
    <property type="component" value="Unplaced"/>
</dbReference>
<feature type="compositionally biased region" description="Low complexity" evidence="6">
    <location>
        <begin position="244"/>
        <end position="253"/>
    </location>
</feature>
<name>A0A6J1AX75_9ROSI</name>
<keyword evidence="7" id="KW-0732">Signal</keyword>
<comment type="subcellular location">
    <subcellularLocation>
        <location evidence="1">Cytoplasm</location>
        <location evidence="1">Cytoskeleton</location>
    </subcellularLocation>
</comment>
<keyword evidence="5" id="KW-0206">Cytoskeleton</keyword>
<evidence type="ECO:0000256" key="4">
    <source>
        <dbReference type="ARBA" id="ARBA00022701"/>
    </source>
</evidence>
<evidence type="ECO:0000313" key="10">
    <source>
        <dbReference type="RefSeq" id="XP_021291762.1"/>
    </source>
</evidence>
<evidence type="ECO:0000256" key="5">
    <source>
        <dbReference type="ARBA" id="ARBA00023212"/>
    </source>
</evidence>
<feature type="chain" id="PRO_5026738811" evidence="7">
    <location>
        <begin position="27"/>
        <end position="443"/>
    </location>
</feature>
<feature type="region of interest" description="Disordered" evidence="6">
    <location>
        <begin position="289"/>
        <end position="443"/>
    </location>
</feature>
<dbReference type="InterPro" id="IPR044806">
    <property type="entry name" value="WVD2/WDL1-4"/>
</dbReference>
<evidence type="ECO:0000256" key="6">
    <source>
        <dbReference type="SAM" id="MobiDB-lite"/>
    </source>
</evidence>
<dbReference type="GO" id="GO:0000226">
    <property type="term" value="P:microtubule cytoskeleton organization"/>
    <property type="evidence" value="ECO:0007669"/>
    <property type="project" value="InterPro"/>
</dbReference>
<keyword evidence="3" id="KW-0963">Cytoplasm</keyword>
<evidence type="ECO:0000256" key="3">
    <source>
        <dbReference type="ARBA" id="ARBA00022490"/>
    </source>
</evidence>
<dbReference type="OrthoDB" id="1925970at2759"/>
<feature type="compositionally biased region" description="Basic and acidic residues" evidence="6">
    <location>
        <begin position="135"/>
        <end position="145"/>
    </location>
</feature>
<dbReference type="PANTHER" id="PTHR46372">
    <property type="entry name" value="PROTEIN WVD2-LIKE 3"/>
    <property type="match status" value="1"/>
</dbReference>
<keyword evidence="4" id="KW-0493">Microtubule</keyword>
<feature type="region of interest" description="Disordered" evidence="6">
    <location>
        <begin position="183"/>
        <end position="264"/>
    </location>
</feature>
<sequence length="443" mass="49591">MHVQSLKVLRCKWFCLLLLFLKEIKEIFPCWQSHYVCFFLISSMGVEVTDICMDKEPDCVIVYSNGISQDPNNETFPSHHDALESYVNGDPKLQDTEEGTEAKEYEVKECTTENSVENSEEEQRVLSSNLEAGLTEEKVKQEAAKTKNNKSRVSKHVPKLATVNVRMKHTVPQPFALATEKRASCGTRPAVAEPDAGSGVNKTSNTNGAHHPNTTKQNQQPQLVLRKPLQPNNKKHPDDDETCSVTSTTVVSSQAAKPKATVASAPVFRCSERAEKRKEFYSKLEEKHQALEAEKTQSEARTKEEREASIRQFRKSLTFKANPMPSFYHEGPPPKVELKKMPPTRAKSPKLGRRKSSGDAVSSSQGEKVKDDSHHRNRHSLASQREDTIATMFGSANKKNPNNFQNGHAPLKFKDESTKVQEMSESVPPKVNGITDSDINFLS</sequence>
<reference evidence="10" key="1">
    <citation type="submission" date="2025-08" db="UniProtKB">
        <authorList>
            <consortium name="RefSeq"/>
        </authorList>
    </citation>
    <scope>IDENTIFICATION</scope>
    <source>
        <tissue evidence="10">Leaf</tissue>
    </source>
</reference>
<dbReference type="Pfam" id="PF06886">
    <property type="entry name" value="TPX2"/>
    <property type="match status" value="1"/>
</dbReference>
<feature type="compositionally biased region" description="Polar residues" evidence="6">
    <location>
        <begin position="200"/>
        <end position="222"/>
    </location>
</feature>
<evidence type="ECO:0000256" key="7">
    <source>
        <dbReference type="SAM" id="SignalP"/>
    </source>
</evidence>
<feature type="domain" description="TPX2 C-terminal" evidence="8">
    <location>
        <begin position="267"/>
        <end position="341"/>
    </location>
</feature>